<protein>
    <submittedName>
        <fullName evidence="1">Uncharacterized protein</fullName>
    </submittedName>
</protein>
<dbReference type="Gene3D" id="2.60.120.990">
    <property type="match status" value="1"/>
</dbReference>
<dbReference type="Proteomes" id="UP001156690">
    <property type="component" value="Unassembled WGS sequence"/>
</dbReference>
<sequence length="239" mass="27163">MKYHNEQCARKIDVDFGCKHITGAYIEAAELYPIGERTIIINVSDEDIVLSGDPVTRLAPRKSLVSQDTTIVSAKQVLLVNVVTQENLGNVVLQDGWQLASDIFGEGLNGVPLWRSPITTVGSVIQPDIATFDQSPLPVCDIKVNLWYAPSRTDCAIHNHETDDFIEYHTQIVGVGRMQKFKDERKESLYEDIILAQGNTHELFCVVSDPVEQRYDYPWHQYYSDTDCIWLVTELHPRR</sequence>
<proteinExistence type="predicted"/>
<evidence type="ECO:0000313" key="1">
    <source>
        <dbReference type="EMBL" id="GLQ74020.1"/>
    </source>
</evidence>
<accession>A0AAV5NTS6</accession>
<dbReference type="AlphaFoldDB" id="A0AAV5NTS6"/>
<organism evidence="1 2">
    <name type="scientific">Vibrio penaeicida</name>
    <dbReference type="NCBI Taxonomy" id="104609"/>
    <lineage>
        <taxon>Bacteria</taxon>
        <taxon>Pseudomonadati</taxon>
        <taxon>Pseudomonadota</taxon>
        <taxon>Gammaproteobacteria</taxon>
        <taxon>Vibrionales</taxon>
        <taxon>Vibrionaceae</taxon>
        <taxon>Vibrio</taxon>
    </lineage>
</organism>
<dbReference type="EMBL" id="BSNX01000041">
    <property type="protein sequence ID" value="GLQ74020.1"/>
    <property type="molecule type" value="Genomic_DNA"/>
</dbReference>
<dbReference type="RefSeq" id="WP_126609202.1">
    <property type="nucleotide sequence ID" value="NZ_AP025145.1"/>
</dbReference>
<reference evidence="2" key="1">
    <citation type="journal article" date="2019" name="Int. J. Syst. Evol. Microbiol.">
        <title>The Global Catalogue of Microorganisms (GCM) 10K type strain sequencing project: providing services to taxonomists for standard genome sequencing and annotation.</title>
        <authorList>
            <consortium name="The Broad Institute Genomics Platform"/>
            <consortium name="The Broad Institute Genome Sequencing Center for Infectious Disease"/>
            <person name="Wu L."/>
            <person name="Ma J."/>
        </authorList>
    </citation>
    <scope>NUCLEOTIDE SEQUENCE [LARGE SCALE GENOMIC DNA]</scope>
    <source>
        <strain evidence="2">NBRC 15640</strain>
    </source>
</reference>
<gene>
    <name evidence="1" type="ORF">GCM10007932_33800</name>
</gene>
<keyword evidence="2" id="KW-1185">Reference proteome</keyword>
<evidence type="ECO:0000313" key="2">
    <source>
        <dbReference type="Proteomes" id="UP001156690"/>
    </source>
</evidence>
<name>A0AAV5NTS6_9VIBR</name>
<comment type="caution">
    <text evidence="1">The sequence shown here is derived from an EMBL/GenBank/DDBJ whole genome shotgun (WGS) entry which is preliminary data.</text>
</comment>